<evidence type="ECO:0000256" key="3">
    <source>
        <dbReference type="RuleBase" id="RU361235"/>
    </source>
</evidence>
<dbReference type="PANTHER" id="PTHR11559">
    <property type="entry name" value="CARBOXYLESTERASE"/>
    <property type="match status" value="1"/>
</dbReference>
<dbReference type="InterPro" id="IPR029058">
    <property type="entry name" value="AB_hydrolase_fold"/>
</dbReference>
<accession>A0A8W8NS05</accession>
<evidence type="ECO:0000259" key="4">
    <source>
        <dbReference type="Pfam" id="PF00135"/>
    </source>
</evidence>
<dbReference type="EC" id="3.1.1.-" evidence="3"/>
<dbReference type="InterPro" id="IPR050309">
    <property type="entry name" value="Type-B_Carboxylest/Lipase"/>
</dbReference>
<keyword evidence="2 3" id="KW-0378">Hydrolase</keyword>
<dbReference type="InterPro" id="IPR002018">
    <property type="entry name" value="CarbesteraseB"/>
</dbReference>
<dbReference type="PROSITE" id="PS00122">
    <property type="entry name" value="CARBOXYLESTERASE_B_1"/>
    <property type="match status" value="1"/>
</dbReference>
<dbReference type="GO" id="GO:0016787">
    <property type="term" value="F:hydrolase activity"/>
    <property type="evidence" value="ECO:0007669"/>
    <property type="project" value="UniProtKB-KW"/>
</dbReference>
<dbReference type="InterPro" id="IPR019826">
    <property type="entry name" value="Carboxylesterase_B_AS"/>
</dbReference>
<sequence>MKLHQGIFVLVFLASFCNCNDDGHQSVVIETPSGPVRGYHEALHDDLYVHRFIKIPYAHPPLGDLRFKKPKPVGRWTDEQGIPDKYGPACMQQEIGLNLEFNPECSEDCLHLNIYVPGDVSRDKRLSVMLFIHGGGFVIGSAGEYNGQRLAAQGDVIVVTINYRLGLFGFLNLLDPIANGNYGLWDQMAAIRWVHENIEAFGGNPDSVTIFGESAGGMSVHYQTLIPANIGMFQRAISMSGVVNRQSIAKNDDLQKVLNMISDKTDCKQENKAELLKCLQKLPPADILGIINVYELMTPDNFTVEMLMGPSIDGEFINGQLYETMHDRSSPGTSFFRSLDFMSGTTSAEGSLLYFSLMPNFQETFNFSVQDGIPRRALCEAIIPGLIQELYGNRPDLSQKLCEFYTSDKGNDDQSNRATDFYGDLCMVTPTTSALIAHGRKNTAHRTYNYILSAPSPAPFGPPPPPWFRGAGHADDLYLLFDMPNVRTENRTDERHTTLSSRIIRYFTNFAKTGDPNSEELPVTWPPYYVQTREYLDFDFELSVNKDFHVDATRIFQPQLRELFRNEKQEL</sequence>
<dbReference type="AlphaFoldDB" id="A0A8W8NS05"/>
<dbReference type="Gene3D" id="3.40.50.1820">
    <property type="entry name" value="alpha/beta hydrolase"/>
    <property type="match status" value="1"/>
</dbReference>
<evidence type="ECO:0000313" key="6">
    <source>
        <dbReference type="Proteomes" id="UP000005408"/>
    </source>
</evidence>
<feature type="signal peptide" evidence="3">
    <location>
        <begin position="1"/>
        <end position="19"/>
    </location>
</feature>
<keyword evidence="6" id="KW-1185">Reference proteome</keyword>
<feature type="chain" id="PRO_5042311054" description="Carboxylic ester hydrolase" evidence="3">
    <location>
        <begin position="20"/>
        <end position="571"/>
    </location>
</feature>
<evidence type="ECO:0000256" key="1">
    <source>
        <dbReference type="ARBA" id="ARBA00005964"/>
    </source>
</evidence>
<reference evidence="5" key="1">
    <citation type="submission" date="2022-08" db="UniProtKB">
        <authorList>
            <consortium name="EnsemblMetazoa"/>
        </authorList>
    </citation>
    <scope>IDENTIFICATION</scope>
    <source>
        <strain evidence="5">05x7-T-G4-1.051#20</strain>
    </source>
</reference>
<evidence type="ECO:0000313" key="5">
    <source>
        <dbReference type="EnsemblMetazoa" id="G9115.3:cds"/>
    </source>
</evidence>
<dbReference type="EnsemblMetazoa" id="G9115.1">
    <property type="protein sequence ID" value="G9115.1:cds"/>
    <property type="gene ID" value="G9115"/>
</dbReference>
<dbReference type="EnsemblMetazoa" id="G9115.2">
    <property type="protein sequence ID" value="G9115.2:cds"/>
    <property type="gene ID" value="G9115"/>
</dbReference>
<evidence type="ECO:0000256" key="2">
    <source>
        <dbReference type="ARBA" id="ARBA00022801"/>
    </source>
</evidence>
<dbReference type="OMA" id="IAFLFHN"/>
<comment type="similarity">
    <text evidence="1 3">Belongs to the type-B carboxylesterase/lipase family.</text>
</comment>
<protein>
    <recommendedName>
        <fullName evidence="3">Carboxylic ester hydrolase</fullName>
        <ecNumber evidence="3">3.1.1.-</ecNumber>
    </recommendedName>
</protein>
<organism evidence="5 6">
    <name type="scientific">Magallana gigas</name>
    <name type="common">Pacific oyster</name>
    <name type="synonym">Crassostrea gigas</name>
    <dbReference type="NCBI Taxonomy" id="29159"/>
    <lineage>
        <taxon>Eukaryota</taxon>
        <taxon>Metazoa</taxon>
        <taxon>Spiralia</taxon>
        <taxon>Lophotrochozoa</taxon>
        <taxon>Mollusca</taxon>
        <taxon>Bivalvia</taxon>
        <taxon>Autobranchia</taxon>
        <taxon>Pteriomorphia</taxon>
        <taxon>Ostreida</taxon>
        <taxon>Ostreoidea</taxon>
        <taxon>Ostreidae</taxon>
        <taxon>Magallana</taxon>
    </lineage>
</organism>
<dbReference type="OrthoDB" id="408631at2759"/>
<dbReference type="Proteomes" id="UP000005408">
    <property type="component" value="Unassembled WGS sequence"/>
</dbReference>
<proteinExistence type="inferred from homology"/>
<dbReference type="EnsemblMetazoa" id="G9115.3">
    <property type="protein sequence ID" value="G9115.3:cds"/>
    <property type="gene ID" value="G9115"/>
</dbReference>
<dbReference type="SUPFAM" id="SSF53474">
    <property type="entry name" value="alpha/beta-Hydrolases"/>
    <property type="match status" value="1"/>
</dbReference>
<feature type="domain" description="Carboxylesterase type B" evidence="4">
    <location>
        <begin position="26"/>
        <end position="545"/>
    </location>
</feature>
<keyword evidence="3" id="KW-0732">Signal</keyword>
<dbReference type="Pfam" id="PF00135">
    <property type="entry name" value="COesterase"/>
    <property type="match status" value="1"/>
</dbReference>
<name>A0A8W8NS05_MAGGI</name>